<keyword evidence="1" id="KW-0472">Membrane</keyword>
<dbReference type="EMBL" id="JAQQDH010000024">
    <property type="protein sequence ID" value="MFM0448527.1"/>
    <property type="molecule type" value="Genomic_DNA"/>
</dbReference>
<proteinExistence type="predicted"/>
<name>A0ABW9CCI6_9BURK</name>
<dbReference type="Proteomes" id="UP001629288">
    <property type="component" value="Unassembled WGS sequence"/>
</dbReference>
<reference evidence="2 3" key="1">
    <citation type="journal article" date="2024" name="Chem. Sci.">
        <title>Discovery of megapolipeptins by genome mining of a Burkholderiales bacteria collection.</title>
        <authorList>
            <person name="Paulo B.S."/>
            <person name="Recchia M.J.J."/>
            <person name="Lee S."/>
            <person name="Fergusson C.H."/>
            <person name="Romanowski S.B."/>
            <person name="Hernandez A."/>
            <person name="Krull N."/>
            <person name="Liu D.Y."/>
            <person name="Cavanagh H."/>
            <person name="Bos A."/>
            <person name="Gray C.A."/>
            <person name="Murphy B.T."/>
            <person name="Linington R.G."/>
            <person name="Eustaquio A.S."/>
        </authorList>
    </citation>
    <scope>NUCLEOTIDE SEQUENCE [LARGE SCALE GENOMIC DNA]</scope>
    <source>
        <strain evidence="2 3">RL17-379-BIB-C</strain>
    </source>
</reference>
<accession>A0ABW9CCI6</accession>
<keyword evidence="1" id="KW-0812">Transmembrane</keyword>
<keyword evidence="3" id="KW-1185">Reference proteome</keyword>
<feature type="transmembrane region" description="Helical" evidence="1">
    <location>
        <begin position="198"/>
        <end position="217"/>
    </location>
</feature>
<comment type="caution">
    <text evidence="2">The sequence shown here is derived from an EMBL/GenBank/DDBJ whole genome shotgun (WGS) entry which is preliminary data.</text>
</comment>
<gene>
    <name evidence="2" type="ORF">PQR00_33630</name>
</gene>
<evidence type="ECO:0000256" key="1">
    <source>
        <dbReference type="SAM" id="Phobius"/>
    </source>
</evidence>
<feature type="transmembrane region" description="Helical" evidence="1">
    <location>
        <begin position="37"/>
        <end position="55"/>
    </location>
</feature>
<evidence type="ECO:0000313" key="2">
    <source>
        <dbReference type="EMBL" id="MFM0448527.1"/>
    </source>
</evidence>
<keyword evidence="1" id="KW-1133">Transmembrane helix</keyword>
<sequence length="281" mass="30526">MIFHPFSVENYELVTGAGRTQLSKTNRFSRYVVSHPLLALAVLAAAMTAGMLIMIENKAKTDPHMIHPMWVAFFAALFVSTAVLIVSGNAHIFNYEGVPQNAVARGIVSCADFFVDVIPECQALLGALGLIVLPQWCAYVTAGLSGAARRSRFVWIAWKWVAILIAKSFISASAIGLSIALVGAYFGWVSSEPRSVAASVLAALMLLGLGIFLLCLVPSKPATQGVPGRTVRRVHRHMRRRFRRGHGEIAAQLQRELNQPAAGAGVRLPLCSRVMRFFRGA</sequence>
<evidence type="ECO:0000313" key="3">
    <source>
        <dbReference type="Proteomes" id="UP001629288"/>
    </source>
</evidence>
<feature type="transmembrane region" description="Helical" evidence="1">
    <location>
        <begin position="123"/>
        <end position="148"/>
    </location>
</feature>
<feature type="transmembrane region" description="Helical" evidence="1">
    <location>
        <begin position="160"/>
        <end position="186"/>
    </location>
</feature>
<protein>
    <submittedName>
        <fullName evidence="2">Uncharacterized protein</fullName>
    </submittedName>
</protein>
<dbReference type="RefSeq" id="WP_408131784.1">
    <property type="nucleotide sequence ID" value="NZ_JAQQDH010000024.1"/>
</dbReference>
<organism evidence="2 3">
    <name type="scientific">Paraburkholderia strydomiana</name>
    <dbReference type="NCBI Taxonomy" id="1245417"/>
    <lineage>
        <taxon>Bacteria</taxon>
        <taxon>Pseudomonadati</taxon>
        <taxon>Pseudomonadota</taxon>
        <taxon>Betaproteobacteria</taxon>
        <taxon>Burkholderiales</taxon>
        <taxon>Burkholderiaceae</taxon>
        <taxon>Paraburkholderia</taxon>
    </lineage>
</organism>
<feature type="transmembrane region" description="Helical" evidence="1">
    <location>
        <begin position="67"/>
        <end position="86"/>
    </location>
</feature>